<reference evidence="4 5" key="1">
    <citation type="submission" date="2017-10" db="EMBL/GenBank/DDBJ databases">
        <title>Sequencing the genomes of 1000 actinobacteria strains.</title>
        <authorList>
            <person name="Klenk H.-P."/>
        </authorList>
    </citation>
    <scope>NUCLEOTIDE SEQUENCE [LARGE SCALE GENOMIC DNA]</scope>
    <source>
        <strain evidence="4 5">DSM 21838</strain>
    </source>
</reference>
<comment type="caution">
    <text evidence="4">The sequence shown here is derived from an EMBL/GenBank/DDBJ whole genome shotgun (WGS) entry which is preliminary data.</text>
</comment>
<dbReference type="AlphaFoldDB" id="A0A2A9EP46"/>
<evidence type="ECO:0000313" key="4">
    <source>
        <dbReference type="EMBL" id="PFG40010.1"/>
    </source>
</evidence>
<dbReference type="Proteomes" id="UP000222106">
    <property type="component" value="Unassembled WGS sequence"/>
</dbReference>
<evidence type="ECO:0000256" key="2">
    <source>
        <dbReference type="ARBA" id="ARBA00022801"/>
    </source>
</evidence>
<dbReference type="CDD" id="cd24056">
    <property type="entry name" value="ASKHA_NBD_MtPPX1-like"/>
    <property type="match status" value="1"/>
</dbReference>
<gene>
    <name evidence="4" type="ORF">ATJ97_2530</name>
</gene>
<name>A0A2A9EP46_9MICO</name>
<accession>A0A2A9EP46</accession>
<dbReference type="InterPro" id="IPR003695">
    <property type="entry name" value="Ppx_GppA_N"/>
</dbReference>
<organism evidence="4 5">
    <name type="scientific">Georgenia soli</name>
    <dbReference type="NCBI Taxonomy" id="638953"/>
    <lineage>
        <taxon>Bacteria</taxon>
        <taxon>Bacillati</taxon>
        <taxon>Actinomycetota</taxon>
        <taxon>Actinomycetes</taxon>
        <taxon>Micrococcales</taxon>
        <taxon>Bogoriellaceae</taxon>
        <taxon>Georgenia</taxon>
    </lineage>
</organism>
<dbReference type="RefSeq" id="WP_098484005.1">
    <property type="nucleotide sequence ID" value="NZ_PDJI01000004.1"/>
</dbReference>
<dbReference type="OrthoDB" id="9793035at2"/>
<evidence type="ECO:0000313" key="5">
    <source>
        <dbReference type="Proteomes" id="UP000222106"/>
    </source>
</evidence>
<evidence type="ECO:0000256" key="1">
    <source>
        <dbReference type="ARBA" id="ARBA00007125"/>
    </source>
</evidence>
<proteinExistence type="inferred from homology"/>
<dbReference type="Pfam" id="PF02541">
    <property type="entry name" value="Ppx-GppA"/>
    <property type="match status" value="1"/>
</dbReference>
<dbReference type="SUPFAM" id="SSF53067">
    <property type="entry name" value="Actin-like ATPase domain"/>
    <property type="match status" value="2"/>
</dbReference>
<protein>
    <submittedName>
        <fullName evidence="4">Exopolyphosphatase/guanosine-5'-triphosphate, 3'-diphosphate pyrophosphatase</fullName>
    </submittedName>
</protein>
<dbReference type="Gene3D" id="3.30.420.40">
    <property type="match status" value="1"/>
</dbReference>
<comment type="similarity">
    <text evidence="1">Belongs to the GppA/Ppx family.</text>
</comment>
<dbReference type="GO" id="GO:0016462">
    <property type="term" value="F:pyrophosphatase activity"/>
    <property type="evidence" value="ECO:0007669"/>
    <property type="project" value="TreeGrafter"/>
</dbReference>
<dbReference type="EMBL" id="PDJI01000004">
    <property type="protein sequence ID" value="PFG40010.1"/>
    <property type="molecule type" value="Genomic_DNA"/>
</dbReference>
<dbReference type="InterPro" id="IPR043129">
    <property type="entry name" value="ATPase_NBD"/>
</dbReference>
<dbReference type="Gene3D" id="3.30.420.150">
    <property type="entry name" value="Exopolyphosphatase. Domain 2"/>
    <property type="match status" value="1"/>
</dbReference>
<feature type="domain" description="Ppx/GppA phosphatase N-terminal" evidence="3">
    <location>
        <begin position="33"/>
        <end position="305"/>
    </location>
</feature>
<sequence>MRLGVLDIGSNTVHLLAVDAEPDARPDPAADVGSTVRLMRYLDDDGAITDEGVETLGAAVRKAVKAADKFGVEEMVGIATSAIREAANGPEVLAHLSELAGVELQVLSGQQEAELTFLAARRWHGWAAGRLLVLDIGGGSLEIATGLDERPDFAVSVPLGAGRLTRQFLRSDPPTEEEVREAKDHAKKVLASVAKDLAKLPPPDHVVATSKTFRSLARLAGQQVAVVGPEERRRMRLADLADWTPRLAKIPAEQRMELPGITPERTYQIVGGAIVAQRAMKALGVEELEICPWALREGVILRRLDQLTPTT</sequence>
<keyword evidence="5" id="KW-1185">Reference proteome</keyword>
<keyword evidence="2" id="KW-0378">Hydrolase</keyword>
<evidence type="ECO:0000259" key="3">
    <source>
        <dbReference type="Pfam" id="PF02541"/>
    </source>
</evidence>
<dbReference type="PANTHER" id="PTHR30005">
    <property type="entry name" value="EXOPOLYPHOSPHATASE"/>
    <property type="match status" value="1"/>
</dbReference>
<dbReference type="FunFam" id="3.30.420.150:FF:000006">
    <property type="entry name" value="Ppx/GppA family phosphatase"/>
    <property type="match status" value="1"/>
</dbReference>
<dbReference type="PANTHER" id="PTHR30005:SF0">
    <property type="entry name" value="RETROGRADE REGULATION PROTEIN 2"/>
    <property type="match status" value="1"/>
</dbReference>
<dbReference type="InterPro" id="IPR050273">
    <property type="entry name" value="GppA/Ppx_hydrolase"/>
</dbReference>